<dbReference type="EMBL" id="BQYH01000005">
    <property type="protein sequence ID" value="GKU70926.1"/>
    <property type="molecule type" value="Genomic_DNA"/>
</dbReference>
<evidence type="ECO:0000313" key="1">
    <source>
        <dbReference type="EMBL" id="GBG38676.1"/>
    </source>
</evidence>
<reference evidence="2" key="3">
    <citation type="journal article" date="2022" name="Microbiol. Resour. Announc.">
        <title>Draft Genome Sequences of Eight Mycobacterium montefiorense Strains Isolated from Salamanders in Captivity.</title>
        <authorList>
            <person name="Komine T."/>
            <person name="Ihara H."/>
            <person name="Fukano H."/>
            <person name="Hoshino Y."/>
            <person name="Kurata O."/>
            <person name="Wada S."/>
        </authorList>
    </citation>
    <scope>NUCLEOTIDE SEQUENCE</scope>
    <source>
        <strain evidence="2">NJB18185</strain>
    </source>
</reference>
<keyword evidence="3" id="KW-1185">Reference proteome</keyword>
<reference evidence="1" key="1">
    <citation type="journal article" date="2018" name="Genome Announc.">
        <title>Draft Genome Sequence of Mycobacterium montefiorense Isolated from Japanese Black Salamander (Hynobius nigrescens).</title>
        <authorList>
            <person name="Fukano H."/>
            <person name="Yoshida M."/>
            <person name="Shimizu A."/>
            <person name="Iwao H."/>
            <person name="Katayama Y."/>
            <person name="Omatsu T."/>
            <person name="Mizutani T."/>
            <person name="Kurata O."/>
            <person name="Wada S."/>
            <person name="Hoshino Y."/>
        </authorList>
    </citation>
    <scope>NUCLEOTIDE SEQUENCE</scope>
    <source>
        <strain evidence="1">BS</strain>
    </source>
</reference>
<dbReference type="Proteomes" id="UP001139505">
    <property type="component" value="Unassembled WGS sequence"/>
</dbReference>
<reference evidence="3" key="2">
    <citation type="submission" date="2018-04" db="EMBL/GenBank/DDBJ databases">
        <title>Draft genome sequence of Mycobacterium montefiorense isolated from Japanese black salamander.</title>
        <authorList>
            <person name="Fukano H."/>
            <person name="Yoshida M."/>
            <person name="Shimizu A."/>
            <person name="Iwao H."/>
            <person name="Kurata O."/>
            <person name="Katayama Y."/>
            <person name="Omatsu T."/>
            <person name="Mizutani T."/>
            <person name="Wada S."/>
            <person name="Hoshino Y."/>
        </authorList>
    </citation>
    <scope>NUCLEOTIDE SEQUENCE [LARGE SCALE GENOMIC DNA]</scope>
    <source>
        <strain evidence="3">BS</strain>
    </source>
</reference>
<sequence>MAISSDMPDPSARPLDYAGLRAEVDSLAEDFLPVIGKFWPRVEDCKSRWEWHSYGLPDGPNKRVVEEIVTLLNQVLKGIGGADNRLLDAHSKAAHYVAGD</sequence>
<evidence type="ECO:0000313" key="3">
    <source>
        <dbReference type="Proteomes" id="UP000245060"/>
    </source>
</evidence>
<protein>
    <submittedName>
        <fullName evidence="2">Uncharacterized protein</fullName>
    </submittedName>
</protein>
<accession>A0AA37PK85</accession>
<dbReference type="EMBL" id="BFCH01000018">
    <property type="protein sequence ID" value="GBG38676.1"/>
    <property type="molecule type" value="Genomic_DNA"/>
</dbReference>
<reference evidence="2" key="4">
    <citation type="submission" date="2022-04" db="EMBL/GenBank/DDBJ databases">
        <authorList>
            <person name="Komine T."/>
            <person name="Fukano H."/>
            <person name="Wada S."/>
        </authorList>
    </citation>
    <scope>NUCLEOTIDE SEQUENCE</scope>
    <source>
        <strain evidence="2">NJB18185</strain>
    </source>
</reference>
<gene>
    <name evidence="1" type="ORF">MmonteBS_30480</name>
    <name evidence="2" type="ORF">NJB18185_07030</name>
</gene>
<name>A0AA37PK85_9MYCO</name>
<dbReference type="AlphaFoldDB" id="A0AA37PK85"/>
<comment type="caution">
    <text evidence="2">The sequence shown here is derived from an EMBL/GenBank/DDBJ whole genome shotgun (WGS) entry which is preliminary data.</text>
</comment>
<evidence type="ECO:0000313" key="4">
    <source>
        <dbReference type="Proteomes" id="UP001139505"/>
    </source>
</evidence>
<evidence type="ECO:0000313" key="2">
    <source>
        <dbReference type="EMBL" id="GKU70926.1"/>
    </source>
</evidence>
<organism evidence="2 4">
    <name type="scientific">Mycobacterium montefiorense</name>
    <dbReference type="NCBI Taxonomy" id="154654"/>
    <lineage>
        <taxon>Bacteria</taxon>
        <taxon>Bacillati</taxon>
        <taxon>Actinomycetota</taxon>
        <taxon>Actinomycetes</taxon>
        <taxon>Mycobacteriales</taxon>
        <taxon>Mycobacteriaceae</taxon>
        <taxon>Mycobacterium</taxon>
        <taxon>Mycobacterium simiae complex</taxon>
    </lineage>
</organism>
<proteinExistence type="predicted"/>
<dbReference type="Proteomes" id="UP000245060">
    <property type="component" value="Unassembled WGS sequence"/>
</dbReference>